<evidence type="ECO:0000313" key="2">
    <source>
        <dbReference type="Proteomes" id="UP000219020"/>
    </source>
</evidence>
<comment type="caution">
    <text evidence="1">The sequence shown here is derived from an EMBL/GenBank/DDBJ whole genome shotgun (WGS) entry which is preliminary data.</text>
</comment>
<name>A0A2A5T2H4_9GAMM</name>
<proteinExistence type="predicted"/>
<keyword evidence="2" id="KW-1185">Reference proteome</keyword>
<dbReference type="AlphaFoldDB" id="A0A2A5T2H4"/>
<protein>
    <recommendedName>
        <fullName evidence="3">Virulence factor Evf domain-containing protein</fullName>
    </recommendedName>
</protein>
<dbReference type="GeneID" id="66951945"/>
<dbReference type="Proteomes" id="UP000219020">
    <property type="component" value="Unassembled WGS sequence"/>
</dbReference>
<dbReference type="RefSeq" id="WP_097356706.1">
    <property type="nucleotide sequence ID" value="NZ_CAWNJE010000038.1"/>
</dbReference>
<sequence length="297" mass="33513">MTIITKDRDQQFDTWLSDVKELRVPKELMPVRNNFVLSDLFSDSTVTGQNSIGCGIDANEQSKQGKLVDEAKERGDLVELTNLLASSTGNAVSSILGLAQSRTDWNPQDPCNINNPNGFIKFIEKLLTMPYFLAAKSEKTGVHYDNNNYDSLINNIVDLYTGLTESDKTLVKSSVISLAKACTSRVNTKNTKTLFIQQTLDASDRNIVVRIHQTFMIMEYDKQNNKGCPTSHFGTDLDVNVLELTFQGNLWSKEAAKKLANVFVQSWDDWLQYTTTPSLDEKQPKKYCFDKPELIME</sequence>
<organism evidence="1 2">
    <name type="scientific">Candidatus Enterovibrio escicola</name>
    <dbReference type="NCBI Taxonomy" id="1927127"/>
    <lineage>
        <taxon>Bacteria</taxon>
        <taxon>Pseudomonadati</taxon>
        <taxon>Pseudomonadota</taxon>
        <taxon>Gammaproteobacteria</taxon>
        <taxon>Vibrionales</taxon>
        <taxon>Vibrionaceae</taxon>
        <taxon>Enterovibrio</taxon>
    </lineage>
</organism>
<evidence type="ECO:0008006" key="3">
    <source>
        <dbReference type="Google" id="ProtNLM"/>
    </source>
</evidence>
<evidence type="ECO:0000313" key="1">
    <source>
        <dbReference type="EMBL" id="PCS22318.1"/>
    </source>
</evidence>
<gene>
    <name evidence="1" type="ORF">BTN49_2047</name>
</gene>
<reference evidence="2" key="1">
    <citation type="submission" date="2017-04" db="EMBL/GenBank/DDBJ databases">
        <title>Genome evolution of the luminous symbionts of deep sea anglerfish.</title>
        <authorList>
            <person name="Hendry T.A."/>
        </authorList>
    </citation>
    <scope>NUCLEOTIDE SEQUENCE [LARGE SCALE GENOMIC DNA]</scope>
</reference>
<accession>A0A2A5T2H4</accession>
<dbReference type="EMBL" id="NBYY01000022">
    <property type="protein sequence ID" value="PCS22318.1"/>
    <property type="molecule type" value="Genomic_DNA"/>
</dbReference>